<dbReference type="PROSITE" id="PS00216">
    <property type="entry name" value="SUGAR_TRANSPORT_1"/>
    <property type="match status" value="1"/>
</dbReference>
<dbReference type="GO" id="GO:0005886">
    <property type="term" value="C:plasma membrane"/>
    <property type="evidence" value="ECO:0007669"/>
    <property type="project" value="TreeGrafter"/>
</dbReference>
<dbReference type="AlphaFoldDB" id="A0A2N5CDW0"/>
<evidence type="ECO:0000256" key="5">
    <source>
        <dbReference type="SAM" id="Phobius"/>
    </source>
</evidence>
<dbReference type="SUPFAM" id="SSF103473">
    <property type="entry name" value="MFS general substrate transporter"/>
    <property type="match status" value="1"/>
</dbReference>
<dbReference type="Pfam" id="PF07690">
    <property type="entry name" value="MFS_1"/>
    <property type="match status" value="1"/>
</dbReference>
<dbReference type="GO" id="GO:0046943">
    <property type="term" value="F:carboxylic acid transmembrane transporter activity"/>
    <property type="evidence" value="ECO:0007669"/>
    <property type="project" value="TreeGrafter"/>
</dbReference>
<feature type="transmembrane region" description="Helical" evidence="5">
    <location>
        <begin position="179"/>
        <end position="199"/>
    </location>
</feature>
<feature type="transmembrane region" description="Helical" evidence="5">
    <location>
        <begin position="322"/>
        <end position="343"/>
    </location>
</feature>
<comment type="caution">
    <text evidence="7">The sequence shown here is derived from an EMBL/GenBank/DDBJ whole genome shotgun (WGS) entry which is preliminary data.</text>
</comment>
<keyword evidence="4 5" id="KW-0472">Membrane</keyword>
<feature type="transmembrane region" description="Helical" evidence="5">
    <location>
        <begin position="297"/>
        <end position="315"/>
    </location>
</feature>
<protein>
    <submittedName>
        <fullName evidence="7">Aromatic acid/H+ symport family MFS transporter</fullName>
    </submittedName>
</protein>
<dbReference type="PANTHER" id="PTHR23508:SF10">
    <property type="entry name" value="CARBOXYLIC ACID TRANSPORTER PROTEIN HOMOLOG"/>
    <property type="match status" value="1"/>
</dbReference>
<dbReference type="PANTHER" id="PTHR23508">
    <property type="entry name" value="CARBOXYLIC ACID TRANSPORTER PROTEIN HOMOLOG"/>
    <property type="match status" value="1"/>
</dbReference>
<dbReference type="PROSITE" id="PS00217">
    <property type="entry name" value="SUGAR_TRANSPORT_2"/>
    <property type="match status" value="1"/>
</dbReference>
<comment type="subcellular location">
    <subcellularLocation>
        <location evidence="1">Membrane</location>
        <topology evidence="1">Multi-pass membrane protein</topology>
    </subcellularLocation>
</comment>
<dbReference type="InterPro" id="IPR005829">
    <property type="entry name" value="Sugar_transporter_CS"/>
</dbReference>
<feature type="transmembrane region" description="Helical" evidence="5">
    <location>
        <begin position="349"/>
        <end position="375"/>
    </location>
</feature>
<evidence type="ECO:0000313" key="7">
    <source>
        <dbReference type="EMBL" id="PLQ00406.1"/>
    </source>
</evidence>
<feature type="domain" description="Major facilitator superfamily (MFS) profile" evidence="6">
    <location>
        <begin position="25"/>
        <end position="438"/>
    </location>
</feature>
<evidence type="ECO:0000256" key="4">
    <source>
        <dbReference type="ARBA" id="ARBA00023136"/>
    </source>
</evidence>
<feature type="transmembrane region" description="Helical" evidence="5">
    <location>
        <begin position="260"/>
        <end position="277"/>
    </location>
</feature>
<dbReference type="Proteomes" id="UP000234341">
    <property type="component" value="Unassembled WGS sequence"/>
</dbReference>
<name>A0A2N5CDW0_9BURK</name>
<dbReference type="RefSeq" id="WP_101681775.1">
    <property type="nucleotide sequence ID" value="NZ_PJRP01000004.1"/>
</dbReference>
<proteinExistence type="predicted"/>
<feature type="transmembrane region" description="Helical" evidence="5">
    <location>
        <begin position="116"/>
        <end position="136"/>
    </location>
</feature>
<feature type="transmembrane region" description="Helical" evidence="5">
    <location>
        <begin position="21"/>
        <end position="48"/>
    </location>
</feature>
<organism evidence="7 8">
    <name type="scientific">Cupriavidus pauculus</name>
    <dbReference type="NCBI Taxonomy" id="82633"/>
    <lineage>
        <taxon>Bacteria</taxon>
        <taxon>Pseudomonadati</taxon>
        <taxon>Pseudomonadota</taxon>
        <taxon>Betaproteobacteria</taxon>
        <taxon>Burkholderiales</taxon>
        <taxon>Burkholderiaceae</taxon>
        <taxon>Cupriavidus</taxon>
    </lineage>
</organism>
<keyword evidence="3 5" id="KW-1133">Transmembrane helix</keyword>
<evidence type="ECO:0000256" key="1">
    <source>
        <dbReference type="ARBA" id="ARBA00004141"/>
    </source>
</evidence>
<keyword evidence="2 5" id="KW-0812">Transmembrane</keyword>
<gene>
    <name evidence="7" type="ORF">CYJ10_12320</name>
</gene>
<dbReference type="OrthoDB" id="7066727at2"/>
<feature type="transmembrane region" description="Helical" evidence="5">
    <location>
        <begin position="148"/>
        <end position="173"/>
    </location>
</feature>
<reference evidence="7 8" key="1">
    <citation type="submission" date="2017-12" db="EMBL/GenBank/DDBJ databases">
        <title>Genome sequence of the active heterotrophic nitrifier-denitrifier, Cupriavidus pauculus UM1.</title>
        <authorList>
            <person name="Putonti C."/>
            <person name="Castignetti D."/>
        </authorList>
    </citation>
    <scope>NUCLEOTIDE SEQUENCE [LARGE SCALE GENOMIC DNA]</scope>
    <source>
        <strain evidence="7 8">UM1</strain>
    </source>
</reference>
<dbReference type="InterPro" id="IPR011701">
    <property type="entry name" value="MFS"/>
</dbReference>
<dbReference type="EMBL" id="PJRP01000004">
    <property type="protein sequence ID" value="PLQ00406.1"/>
    <property type="molecule type" value="Genomic_DNA"/>
</dbReference>
<dbReference type="CDD" id="cd17365">
    <property type="entry name" value="MFS_PcaK_like"/>
    <property type="match status" value="1"/>
</dbReference>
<accession>A0A2N5CDW0</accession>
<sequence>MKEDKVVDIEDIVDQSHLSRFQVVVLALCGLIVAMDGFDTAAIGYIAPALRQEWGLAVSAMAPAFSAGLFGLLVGALLIGPLADRIGRKRVMLLSVAIFGLGTVVSAASTSLEMLVALRFLTGLGLGGAMPTSIALTSEYAPRRHRMFLVTLSFCGFTGGFALGGELAAQLIVAYGWRSVLVLGGVMPLVLLPFLAVALPESVRYLAARSEHQRQLHRFVEKICGDTRWRDHTIVASHDGAVAKASVSQLLAAGLLRRTVLLWVAYFCSLFVFYLLSSWLPTIMREAGHPISTAARIAAMAPLGGTIGALVLARLMDRLNPYYVLAASYVGSSLALGAIGLTIDSPSRLAVAVFGAGFGVVGGQTGMNALAATLYSTSIRATGVSWALAMGRIGSIVGAISGGMLMTLFADTRMLFQLIALPPVLGAIALACLSAAQKRQTTAAAVLLGSDAP</sequence>
<feature type="transmembrane region" description="Helical" evidence="5">
    <location>
        <begin position="54"/>
        <end position="79"/>
    </location>
</feature>
<dbReference type="Gene3D" id="1.20.1250.20">
    <property type="entry name" value="MFS general substrate transporter like domains"/>
    <property type="match status" value="1"/>
</dbReference>
<evidence type="ECO:0000313" key="8">
    <source>
        <dbReference type="Proteomes" id="UP000234341"/>
    </source>
</evidence>
<evidence type="ECO:0000256" key="3">
    <source>
        <dbReference type="ARBA" id="ARBA00022989"/>
    </source>
</evidence>
<evidence type="ECO:0000256" key="2">
    <source>
        <dbReference type="ARBA" id="ARBA00022692"/>
    </source>
</evidence>
<feature type="transmembrane region" description="Helical" evidence="5">
    <location>
        <begin position="415"/>
        <end position="436"/>
    </location>
</feature>
<dbReference type="InterPro" id="IPR020846">
    <property type="entry name" value="MFS_dom"/>
</dbReference>
<evidence type="ECO:0000259" key="6">
    <source>
        <dbReference type="PROSITE" id="PS50850"/>
    </source>
</evidence>
<feature type="transmembrane region" description="Helical" evidence="5">
    <location>
        <begin position="387"/>
        <end position="409"/>
    </location>
</feature>
<feature type="transmembrane region" description="Helical" evidence="5">
    <location>
        <begin position="91"/>
        <end position="110"/>
    </location>
</feature>
<dbReference type="InterPro" id="IPR036259">
    <property type="entry name" value="MFS_trans_sf"/>
</dbReference>
<dbReference type="PROSITE" id="PS50850">
    <property type="entry name" value="MFS"/>
    <property type="match status" value="1"/>
</dbReference>